<dbReference type="EMBL" id="MU393423">
    <property type="protein sequence ID" value="KAI4870744.1"/>
    <property type="molecule type" value="Genomic_DNA"/>
</dbReference>
<protein>
    <submittedName>
        <fullName evidence="1">Uncharacterized protein</fullName>
    </submittedName>
</protein>
<gene>
    <name evidence="1" type="ORF">F4820DRAFT_403234</name>
</gene>
<sequence>MIVHSKCKTRLPSWLQLFFLSPKLQALLSVSTPLPSASTLSILLSHSCTRIFPHCYSRTVCSMASRESGNGSADEDYHLLRH</sequence>
<reference evidence="1 2" key="1">
    <citation type="journal article" date="2022" name="New Phytol.">
        <title>Ecological generalism drives hyperdiversity of secondary metabolite gene clusters in xylarialean endophytes.</title>
        <authorList>
            <person name="Franco M.E.E."/>
            <person name="Wisecaver J.H."/>
            <person name="Arnold A.E."/>
            <person name="Ju Y.M."/>
            <person name="Slot J.C."/>
            <person name="Ahrendt S."/>
            <person name="Moore L.P."/>
            <person name="Eastman K.E."/>
            <person name="Scott K."/>
            <person name="Konkel Z."/>
            <person name="Mondo S.J."/>
            <person name="Kuo A."/>
            <person name="Hayes R.D."/>
            <person name="Haridas S."/>
            <person name="Andreopoulos B."/>
            <person name="Riley R."/>
            <person name="LaButti K."/>
            <person name="Pangilinan J."/>
            <person name="Lipzen A."/>
            <person name="Amirebrahimi M."/>
            <person name="Yan J."/>
            <person name="Adam C."/>
            <person name="Keymanesh K."/>
            <person name="Ng V."/>
            <person name="Louie K."/>
            <person name="Northen T."/>
            <person name="Drula E."/>
            <person name="Henrissat B."/>
            <person name="Hsieh H.M."/>
            <person name="Youens-Clark K."/>
            <person name="Lutzoni F."/>
            <person name="Miadlikowska J."/>
            <person name="Eastwood D.C."/>
            <person name="Hamelin R.C."/>
            <person name="Grigoriev I.V."/>
            <person name="U'Ren J.M."/>
        </authorList>
    </citation>
    <scope>NUCLEOTIDE SEQUENCE [LARGE SCALE GENOMIC DNA]</scope>
    <source>
        <strain evidence="1 2">CBS 119005</strain>
    </source>
</reference>
<evidence type="ECO:0000313" key="2">
    <source>
        <dbReference type="Proteomes" id="UP001497700"/>
    </source>
</evidence>
<accession>A0ACB9ZG87</accession>
<keyword evidence="2" id="KW-1185">Reference proteome</keyword>
<name>A0ACB9ZG87_9PEZI</name>
<dbReference type="Proteomes" id="UP001497700">
    <property type="component" value="Unassembled WGS sequence"/>
</dbReference>
<organism evidence="1 2">
    <name type="scientific">Hypoxylon rubiginosum</name>
    <dbReference type="NCBI Taxonomy" id="110542"/>
    <lineage>
        <taxon>Eukaryota</taxon>
        <taxon>Fungi</taxon>
        <taxon>Dikarya</taxon>
        <taxon>Ascomycota</taxon>
        <taxon>Pezizomycotina</taxon>
        <taxon>Sordariomycetes</taxon>
        <taxon>Xylariomycetidae</taxon>
        <taxon>Xylariales</taxon>
        <taxon>Hypoxylaceae</taxon>
        <taxon>Hypoxylon</taxon>
    </lineage>
</organism>
<evidence type="ECO:0000313" key="1">
    <source>
        <dbReference type="EMBL" id="KAI4870744.1"/>
    </source>
</evidence>
<comment type="caution">
    <text evidence="1">The sequence shown here is derived from an EMBL/GenBank/DDBJ whole genome shotgun (WGS) entry which is preliminary data.</text>
</comment>
<proteinExistence type="predicted"/>